<dbReference type="Gene3D" id="2.130.10.10">
    <property type="entry name" value="YVTN repeat-like/Quinoprotein amine dehydrogenase"/>
    <property type="match status" value="2"/>
</dbReference>
<reference evidence="4 5" key="1">
    <citation type="submission" date="2024-02" db="EMBL/GenBank/DDBJ databases">
        <authorList>
            <person name="Chen Y."/>
            <person name="Shah S."/>
            <person name="Dougan E. K."/>
            <person name="Thang M."/>
            <person name="Chan C."/>
        </authorList>
    </citation>
    <scope>NUCLEOTIDE SEQUENCE [LARGE SCALE GENOMIC DNA]</scope>
</reference>
<dbReference type="InterPro" id="IPR042627">
    <property type="entry name" value="FBXW2"/>
</dbReference>
<comment type="caution">
    <text evidence="4">The sequence shown here is derived from an EMBL/GenBank/DDBJ whole genome shotgun (WGS) entry which is preliminary data.</text>
</comment>
<sequence length="297" mass="32095">MQRMRRPARAVAVSNAVIVAADATGRVWVWNRESLELLHVIEVIRNELLGVALDGQVFGVCGSQGVLRLFDAASGEQLQQMDGHRGTVHGITMRGDTVVSGGVDKTLKVWSKLDGQCLHTIDTSSTVRDVAMDDEVITGVMMNKTAKVWSRSSFACLHTFQCARTPFAVTLDASSVAVAMDSGIVQLWNRPSYELGQAFAGLDRHASCIDMDSEHVVAGSWDTSVKVWDRTSGMCLQDWVVDIGFVQDVAVLGDLVVSTSNHSTVRLHSISSGELLEVLNGSEVLGDPTSVDFGTFT</sequence>
<feature type="non-terminal residue" evidence="4">
    <location>
        <position position="297"/>
    </location>
</feature>
<proteinExistence type="predicted"/>
<feature type="repeat" description="WD" evidence="3">
    <location>
        <begin position="81"/>
        <end position="120"/>
    </location>
</feature>
<evidence type="ECO:0000256" key="3">
    <source>
        <dbReference type="PROSITE-ProRule" id="PRU00221"/>
    </source>
</evidence>
<protein>
    <submittedName>
        <fullName evidence="4">F-box/WD repeat-containing protein 7 (Archipelago homolog) (HAgo) (F-box and WD-40 domain-containing protein 7) (F-box protein FBX30) (SEL-10) (HCdc4)</fullName>
    </submittedName>
</protein>
<keyword evidence="1 3" id="KW-0853">WD repeat</keyword>
<dbReference type="InterPro" id="IPR015943">
    <property type="entry name" value="WD40/YVTN_repeat-like_dom_sf"/>
</dbReference>
<evidence type="ECO:0000256" key="1">
    <source>
        <dbReference type="ARBA" id="ARBA00022574"/>
    </source>
</evidence>
<accession>A0ABP0ISU2</accession>
<dbReference type="PROSITE" id="PS50082">
    <property type="entry name" value="WD_REPEATS_2"/>
    <property type="match status" value="2"/>
</dbReference>
<dbReference type="Pfam" id="PF00400">
    <property type="entry name" value="WD40"/>
    <property type="match status" value="2"/>
</dbReference>
<dbReference type="SUPFAM" id="SSF50978">
    <property type="entry name" value="WD40 repeat-like"/>
    <property type="match status" value="1"/>
</dbReference>
<dbReference type="PROSITE" id="PS50294">
    <property type="entry name" value="WD_REPEATS_REGION"/>
    <property type="match status" value="1"/>
</dbReference>
<name>A0ABP0ISU2_9DINO</name>
<feature type="repeat" description="WD" evidence="3">
    <location>
        <begin position="212"/>
        <end position="238"/>
    </location>
</feature>
<dbReference type="EMBL" id="CAXAMM010004839">
    <property type="protein sequence ID" value="CAK9005111.1"/>
    <property type="molecule type" value="Genomic_DNA"/>
</dbReference>
<dbReference type="SMART" id="SM00320">
    <property type="entry name" value="WD40"/>
    <property type="match status" value="5"/>
</dbReference>
<evidence type="ECO:0000313" key="4">
    <source>
        <dbReference type="EMBL" id="CAK9005111.1"/>
    </source>
</evidence>
<dbReference type="Proteomes" id="UP001642464">
    <property type="component" value="Unassembled WGS sequence"/>
</dbReference>
<evidence type="ECO:0000256" key="2">
    <source>
        <dbReference type="ARBA" id="ARBA00022737"/>
    </source>
</evidence>
<evidence type="ECO:0000313" key="5">
    <source>
        <dbReference type="Proteomes" id="UP001642464"/>
    </source>
</evidence>
<dbReference type="PANTHER" id="PTHR44436:SF1">
    <property type="entry name" value="F-BOX_WD REPEAT-CONTAINING PROTEIN 2"/>
    <property type="match status" value="1"/>
</dbReference>
<dbReference type="InterPro" id="IPR036322">
    <property type="entry name" value="WD40_repeat_dom_sf"/>
</dbReference>
<gene>
    <name evidence="4" type="ORF">SCF082_LOCUS8458</name>
</gene>
<dbReference type="InterPro" id="IPR001680">
    <property type="entry name" value="WD40_rpt"/>
</dbReference>
<dbReference type="PANTHER" id="PTHR44436">
    <property type="entry name" value="F-BOX/WD REPEAT-CONTAINING PROTEIN 2"/>
    <property type="match status" value="1"/>
</dbReference>
<organism evidence="4 5">
    <name type="scientific">Durusdinium trenchii</name>
    <dbReference type="NCBI Taxonomy" id="1381693"/>
    <lineage>
        <taxon>Eukaryota</taxon>
        <taxon>Sar</taxon>
        <taxon>Alveolata</taxon>
        <taxon>Dinophyceae</taxon>
        <taxon>Suessiales</taxon>
        <taxon>Symbiodiniaceae</taxon>
        <taxon>Durusdinium</taxon>
    </lineage>
</organism>
<keyword evidence="5" id="KW-1185">Reference proteome</keyword>
<keyword evidence="2" id="KW-0677">Repeat</keyword>